<accession>A0A2V0NW44</accession>
<sequence>MQAAGAPKALGRMQGRTSRAVPLPRAPCGRPATPHARRTPRKSGFTGFRGSRALPEDREDGSAALDAAAAAARPAPPGPPEPQPEASTSGRGGAGPGQPEGAPGRRRFDHLPREMIAAMALSPLAALSLPLATNPDWRAGAASIADRARAALTSERAGRAWAELDDKLTYMDWTWGAFGVDLSYVWDPDLWMRLKKAVVLDEPRVFWNALWDRIEFRSKVPDAGFAGDMRISYAKFLQLLESHRVKRLIVFGDMRTAVVEVPHPWTTSMAGDERQYPHRVEKAGPYGEDLRNFGVLVPAPDAPNDPSRWLSPELPEWDMEKYRFYLDLPGDFWEGGQLMAYLRERQ</sequence>
<feature type="compositionally biased region" description="Pro residues" evidence="1">
    <location>
        <begin position="74"/>
        <end position="83"/>
    </location>
</feature>
<evidence type="ECO:0000313" key="2">
    <source>
        <dbReference type="EMBL" id="GBF89035.1"/>
    </source>
</evidence>
<dbReference type="EMBL" id="BDRX01000007">
    <property type="protein sequence ID" value="GBF89035.1"/>
    <property type="molecule type" value="Genomic_DNA"/>
</dbReference>
<feature type="non-terminal residue" evidence="2">
    <location>
        <position position="346"/>
    </location>
</feature>
<dbReference type="STRING" id="307507.A0A2V0NW44"/>
<evidence type="ECO:0000313" key="3">
    <source>
        <dbReference type="Proteomes" id="UP000247498"/>
    </source>
</evidence>
<name>A0A2V0NW44_9CHLO</name>
<proteinExistence type="predicted"/>
<reference evidence="2 3" key="1">
    <citation type="journal article" date="2018" name="Sci. Rep.">
        <title>Raphidocelis subcapitata (=Pseudokirchneriella subcapitata) provides an insight into genome evolution and environmental adaptations in the Sphaeropleales.</title>
        <authorList>
            <person name="Suzuki S."/>
            <person name="Yamaguchi H."/>
            <person name="Nakajima N."/>
            <person name="Kawachi M."/>
        </authorList>
    </citation>
    <scope>NUCLEOTIDE SEQUENCE [LARGE SCALE GENOMIC DNA]</scope>
    <source>
        <strain evidence="2 3">NIES-35</strain>
    </source>
</reference>
<evidence type="ECO:0000256" key="1">
    <source>
        <dbReference type="SAM" id="MobiDB-lite"/>
    </source>
</evidence>
<comment type="caution">
    <text evidence="2">The sequence shown here is derived from an EMBL/GenBank/DDBJ whole genome shotgun (WGS) entry which is preliminary data.</text>
</comment>
<dbReference type="AlphaFoldDB" id="A0A2V0NW44"/>
<protein>
    <submittedName>
        <fullName evidence="2">Uncharacterized protein</fullName>
    </submittedName>
</protein>
<organism evidence="2 3">
    <name type="scientific">Raphidocelis subcapitata</name>
    <dbReference type="NCBI Taxonomy" id="307507"/>
    <lineage>
        <taxon>Eukaryota</taxon>
        <taxon>Viridiplantae</taxon>
        <taxon>Chlorophyta</taxon>
        <taxon>core chlorophytes</taxon>
        <taxon>Chlorophyceae</taxon>
        <taxon>CS clade</taxon>
        <taxon>Sphaeropleales</taxon>
        <taxon>Selenastraceae</taxon>
        <taxon>Raphidocelis</taxon>
    </lineage>
</organism>
<dbReference type="OrthoDB" id="1877876at2759"/>
<feature type="region of interest" description="Disordered" evidence="1">
    <location>
        <begin position="1"/>
        <end position="107"/>
    </location>
</feature>
<gene>
    <name evidence="2" type="ORF">Rsub_01534</name>
</gene>
<keyword evidence="3" id="KW-1185">Reference proteome</keyword>
<dbReference type="Proteomes" id="UP000247498">
    <property type="component" value="Unassembled WGS sequence"/>
</dbReference>
<dbReference type="InParanoid" id="A0A2V0NW44"/>
<feature type="compositionally biased region" description="Low complexity" evidence="1">
    <location>
        <begin position="63"/>
        <end position="73"/>
    </location>
</feature>